<dbReference type="InterPro" id="IPR018707">
    <property type="entry name" value="LpxR"/>
</dbReference>
<evidence type="ECO:0008006" key="3">
    <source>
        <dbReference type="Google" id="ProtNLM"/>
    </source>
</evidence>
<organism evidence="1 2">
    <name type="scientific">Parapedobacter pyrenivorans</name>
    <dbReference type="NCBI Taxonomy" id="1305674"/>
    <lineage>
        <taxon>Bacteria</taxon>
        <taxon>Pseudomonadati</taxon>
        <taxon>Bacteroidota</taxon>
        <taxon>Sphingobacteriia</taxon>
        <taxon>Sphingobacteriales</taxon>
        <taxon>Sphingobacteriaceae</taxon>
        <taxon>Parapedobacter</taxon>
    </lineage>
</organism>
<accession>A0A917HEQ9</accession>
<reference evidence="1" key="2">
    <citation type="submission" date="2020-09" db="EMBL/GenBank/DDBJ databases">
        <authorList>
            <person name="Sun Q."/>
            <person name="Zhou Y."/>
        </authorList>
    </citation>
    <scope>NUCLEOTIDE SEQUENCE</scope>
    <source>
        <strain evidence="1">CGMCC 1.12195</strain>
    </source>
</reference>
<dbReference type="RefSeq" id="WP_188504391.1">
    <property type="nucleotide sequence ID" value="NZ_BMER01000001.1"/>
</dbReference>
<gene>
    <name evidence="1" type="ORF">GCM10007415_05420</name>
</gene>
<dbReference type="EMBL" id="BMER01000001">
    <property type="protein sequence ID" value="GGG76530.1"/>
    <property type="molecule type" value="Genomic_DNA"/>
</dbReference>
<protein>
    <recommendedName>
        <fullName evidence="3">Lipid A deacylase LpxR family protein</fullName>
    </recommendedName>
</protein>
<proteinExistence type="predicted"/>
<sequence length="320" mass="36935">MTKRLYRVGKNSVTLVLLFAYTVCIAQHIPRAEFNFRNDNDLYLFNKQDQYYTNGIFFNLRRAVDTARLATDETNRLWGITLGQKMYNAYTASIRYIEEVDRPITAYLFVAANVDRYFANETFLLLTAEAGTIGQRALGRQFQESVHKVFRLYDITGWEYQLENAFGIDVSARYGGLLYRNTPRWFDISGDAKATLGLNHTGLSMTSTLRFGRINAIGQSAYTSSRLQARGKSVGRELFFYYSPQLNFVAYDATLQGGLFLRNKGPVTYTPARWVWYNQVGIMYAKNALSLHLQYIFYTKEVPGMFFRHRYGSVGMGYRF</sequence>
<comment type="caution">
    <text evidence="1">The sequence shown here is derived from an EMBL/GenBank/DDBJ whole genome shotgun (WGS) entry which is preliminary data.</text>
</comment>
<name>A0A917HEQ9_9SPHI</name>
<evidence type="ECO:0000313" key="1">
    <source>
        <dbReference type="EMBL" id="GGG76530.1"/>
    </source>
</evidence>
<dbReference type="InterPro" id="IPR037107">
    <property type="entry name" value="Put_OMP_sf"/>
</dbReference>
<evidence type="ECO:0000313" key="2">
    <source>
        <dbReference type="Proteomes" id="UP000660862"/>
    </source>
</evidence>
<dbReference type="Gene3D" id="2.40.128.140">
    <property type="entry name" value="Outer membrane protein"/>
    <property type="match status" value="1"/>
</dbReference>
<keyword evidence="2" id="KW-1185">Reference proteome</keyword>
<dbReference type="AlphaFoldDB" id="A0A917HEQ9"/>
<reference evidence="1" key="1">
    <citation type="journal article" date="2014" name="Int. J. Syst. Evol. Microbiol.">
        <title>Complete genome sequence of Corynebacterium casei LMG S-19264T (=DSM 44701T), isolated from a smear-ripened cheese.</title>
        <authorList>
            <consortium name="US DOE Joint Genome Institute (JGI-PGF)"/>
            <person name="Walter F."/>
            <person name="Albersmeier A."/>
            <person name="Kalinowski J."/>
            <person name="Ruckert C."/>
        </authorList>
    </citation>
    <scope>NUCLEOTIDE SEQUENCE</scope>
    <source>
        <strain evidence="1">CGMCC 1.12195</strain>
    </source>
</reference>
<dbReference type="Pfam" id="PF09982">
    <property type="entry name" value="LpxR"/>
    <property type="match status" value="1"/>
</dbReference>
<dbReference type="Proteomes" id="UP000660862">
    <property type="component" value="Unassembled WGS sequence"/>
</dbReference>